<evidence type="ECO:0000256" key="1">
    <source>
        <dbReference type="SAM" id="Phobius"/>
    </source>
</evidence>
<protein>
    <submittedName>
        <fullName evidence="2">Uncharacterized protein</fullName>
    </submittedName>
</protein>
<dbReference type="RefSeq" id="WP_119374544.1">
    <property type="nucleotide sequence ID" value="NZ_QWFX01000005.1"/>
</dbReference>
<feature type="transmembrane region" description="Helical" evidence="1">
    <location>
        <begin position="32"/>
        <end position="62"/>
    </location>
</feature>
<organism evidence="2 3">
    <name type="scientific">Henriciella mobilis</name>
    <dbReference type="NCBI Taxonomy" id="2305467"/>
    <lineage>
        <taxon>Bacteria</taxon>
        <taxon>Pseudomonadati</taxon>
        <taxon>Pseudomonadota</taxon>
        <taxon>Alphaproteobacteria</taxon>
        <taxon>Hyphomonadales</taxon>
        <taxon>Hyphomonadaceae</taxon>
        <taxon>Henriciella</taxon>
    </lineage>
</organism>
<keyword evidence="1" id="KW-0812">Transmembrane</keyword>
<reference evidence="2 3" key="1">
    <citation type="submission" date="2018-08" db="EMBL/GenBank/DDBJ databases">
        <title>Henriciella mobilis sp. nov., isolated from seawater.</title>
        <authorList>
            <person name="Cheng H."/>
            <person name="Wu Y.-H."/>
            <person name="Xu X.-W."/>
            <person name="Guo L.-L."/>
        </authorList>
    </citation>
    <scope>NUCLEOTIDE SEQUENCE [LARGE SCALE GENOMIC DNA]</scope>
    <source>
        <strain evidence="2 3">JN25</strain>
    </source>
</reference>
<dbReference type="AlphaFoldDB" id="A0A399RQ69"/>
<evidence type="ECO:0000313" key="3">
    <source>
        <dbReference type="Proteomes" id="UP000266385"/>
    </source>
</evidence>
<proteinExistence type="predicted"/>
<keyword evidence="3" id="KW-1185">Reference proteome</keyword>
<keyword evidence="1" id="KW-1133">Transmembrane helix</keyword>
<keyword evidence="1" id="KW-0472">Membrane</keyword>
<name>A0A399RQ69_9PROT</name>
<accession>A0A399RQ69</accession>
<dbReference type="Proteomes" id="UP000266385">
    <property type="component" value="Unassembled WGS sequence"/>
</dbReference>
<comment type="caution">
    <text evidence="2">The sequence shown here is derived from an EMBL/GenBank/DDBJ whole genome shotgun (WGS) entry which is preliminary data.</text>
</comment>
<gene>
    <name evidence="2" type="ORF">D1223_00990</name>
</gene>
<dbReference type="EMBL" id="QWFX01000005">
    <property type="protein sequence ID" value="RIJ32463.1"/>
    <property type="molecule type" value="Genomic_DNA"/>
</dbReference>
<sequence>MTAARSTLSFDAILARIGNGLREGARWALRGILALAIIVMAGMFAVMTAIVGLVIATVAILLRLTTGGRRETIFTTRTTTRTEAESDGITLDAHRTARGWTVE</sequence>
<dbReference type="OrthoDB" id="7631381at2"/>
<evidence type="ECO:0000313" key="2">
    <source>
        <dbReference type="EMBL" id="RIJ32463.1"/>
    </source>
</evidence>